<dbReference type="SUPFAM" id="SSF49562">
    <property type="entry name" value="C2 domain (Calcium/lipid-binding domain, CaLB)"/>
    <property type="match status" value="1"/>
</dbReference>
<dbReference type="GO" id="GO:0005509">
    <property type="term" value="F:calcium ion binding"/>
    <property type="evidence" value="ECO:0007669"/>
    <property type="project" value="InterPro"/>
</dbReference>
<proteinExistence type="predicted"/>
<dbReference type="Pfam" id="PF13499">
    <property type="entry name" value="EF-hand_7"/>
    <property type="match status" value="1"/>
</dbReference>
<dbReference type="Gene3D" id="1.10.238.10">
    <property type="entry name" value="EF-hand"/>
    <property type="match status" value="1"/>
</dbReference>
<dbReference type="PROSITE" id="PS50004">
    <property type="entry name" value="C2"/>
    <property type="match status" value="1"/>
</dbReference>
<dbReference type="Pfam" id="PF00168">
    <property type="entry name" value="C2"/>
    <property type="match status" value="1"/>
</dbReference>
<dbReference type="PROSITE" id="PS50222">
    <property type="entry name" value="EF_HAND_2"/>
    <property type="match status" value="1"/>
</dbReference>
<dbReference type="CDD" id="cd00051">
    <property type="entry name" value="EFh"/>
    <property type="match status" value="1"/>
</dbReference>
<protein>
    <recommendedName>
        <fullName evidence="4">C2 domain-containing protein</fullName>
    </recommendedName>
</protein>
<organism evidence="3">
    <name type="scientific">Eutreptiella gymnastica</name>
    <dbReference type="NCBI Taxonomy" id="73025"/>
    <lineage>
        <taxon>Eukaryota</taxon>
        <taxon>Discoba</taxon>
        <taxon>Euglenozoa</taxon>
        <taxon>Euglenida</taxon>
        <taxon>Spirocuta</taxon>
        <taxon>Euglenophyceae</taxon>
        <taxon>Eutreptiales</taxon>
        <taxon>Eutreptiaceae</taxon>
        <taxon>Eutreptiella</taxon>
    </lineage>
</organism>
<evidence type="ECO:0000259" key="2">
    <source>
        <dbReference type="PROSITE" id="PS50222"/>
    </source>
</evidence>
<dbReference type="Gene3D" id="2.60.40.150">
    <property type="entry name" value="C2 domain"/>
    <property type="match status" value="1"/>
</dbReference>
<evidence type="ECO:0000313" key="3">
    <source>
        <dbReference type="EMBL" id="CAE0797770.1"/>
    </source>
</evidence>
<dbReference type="AlphaFoldDB" id="A0A7S4FIM1"/>
<dbReference type="EMBL" id="HBJA01027295">
    <property type="protein sequence ID" value="CAE0797770.1"/>
    <property type="molecule type" value="Transcribed_RNA"/>
</dbReference>
<gene>
    <name evidence="3" type="ORF">EGYM00163_LOCUS8890</name>
</gene>
<dbReference type="InterPro" id="IPR011992">
    <property type="entry name" value="EF-hand-dom_pair"/>
</dbReference>
<reference evidence="3" key="1">
    <citation type="submission" date="2021-01" db="EMBL/GenBank/DDBJ databases">
        <authorList>
            <person name="Corre E."/>
            <person name="Pelletier E."/>
            <person name="Niang G."/>
            <person name="Scheremetjew M."/>
            <person name="Finn R."/>
            <person name="Kale V."/>
            <person name="Holt S."/>
            <person name="Cochrane G."/>
            <person name="Meng A."/>
            <person name="Brown T."/>
            <person name="Cohen L."/>
        </authorList>
    </citation>
    <scope>NUCLEOTIDE SEQUENCE</scope>
    <source>
        <strain evidence="3">CCMP1594</strain>
    </source>
</reference>
<dbReference type="InterPro" id="IPR035892">
    <property type="entry name" value="C2_domain_sf"/>
</dbReference>
<sequence>MTSKTIRYEPPLLGKLRVTIHRCCQLSCEAPQKADELFPWVLVCVGDSEECTLAQPFGQDVIWEHTVELPVRDPLGFLDVEVFSGKGIKRSGLGSAEVDLNGLIQDQETTVWLGLQGPREPGKIQISLQAQGFGRAVGSQPVVCRKAPTLSKISIAPIIKPDICGSPITDEQLRAKFSEWDVDNKGWLWTQEFMEGYQKLEDFGLQVPLQLLHETFNKYNILGDGKVSYDEFCVLMLQAVHSRV</sequence>
<feature type="domain" description="EF-hand" evidence="2">
    <location>
        <begin position="207"/>
        <end position="242"/>
    </location>
</feature>
<name>A0A7S4FIM1_9EUGL</name>
<feature type="domain" description="C2" evidence="1">
    <location>
        <begin position="1"/>
        <end position="113"/>
    </location>
</feature>
<evidence type="ECO:0000259" key="1">
    <source>
        <dbReference type="PROSITE" id="PS50004"/>
    </source>
</evidence>
<accession>A0A7S4FIM1</accession>
<dbReference type="InterPro" id="IPR000008">
    <property type="entry name" value="C2_dom"/>
</dbReference>
<evidence type="ECO:0008006" key="4">
    <source>
        <dbReference type="Google" id="ProtNLM"/>
    </source>
</evidence>
<dbReference type="InterPro" id="IPR002048">
    <property type="entry name" value="EF_hand_dom"/>
</dbReference>
<dbReference type="SUPFAM" id="SSF47473">
    <property type="entry name" value="EF-hand"/>
    <property type="match status" value="1"/>
</dbReference>